<reference evidence="2" key="1">
    <citation type="submission" date="2022-01" db="EMBL/GenBank/DDBJ databases">
        <authorList>
            <person name="Braso-Vives M."/>
        </authorList>
    </citation>
    <scope>NUCLEOTIDE SEQUENCE</scope>
</reference>
<dbReference type="CDD" id="cd04758">
    <property type="entry name" value="Commd10"/>
    <property type="match status" value="1"/>
</dbReference>
<evidence type="ECO:0000259" key="1">
    <source>
        <dbReference type="PROSITE" id="PS51269"/>
    </source>
</evidence>
<organism evidence="2 3">
    <name type="scientific">Branchiostoma lanceolatum</name>
    <name type="common">Common lancelet</name>
    <name type="synonym">Amphioxus lanceolatum</name>
    <dbReference type="NCBI Taxonomy" id="7740"/>
    <lineage>
        <taxon>Eukaryota</taxon>
        <taxon>Metazoa</taxon>
        <taxon>Chordata</taxon>
        <taxon>Cephalochordata</taxon>
        <taxon>Leptocardii</taxon>
        <taxon>Amphioxiformes</taxon>
        <taxon>Branchiostomatidae</taxon>
        <taxon>Branchiostoma</taxon>
    </lineage>
</organism>
<evidence type="ECO:0000313" key="3">
    <source>
        <dbReference type="Proteomes" id="UP000838412"/>
    </source>
</evidence>
<protein>
    <submittedName>
        <fullName evidence="2">COMMD10 protein</fullName>
    </submittedName>
</protein>
<sequence length="237" mass="27359">MERKSRYKACRRDCKHQVVNKSLAGQRLKVDKMALMFTATANIKKAVSLINQLDVAKFPRLLQRILQKLHLRDDRSFSEEEEEMLQQALGLQGADLQLVLETTAFVLEQAAYHSAKPAVLEEQLKNIQLEEDKVSVFVKAWAAGGKEVIMKLRKRTLAPDQLESVNWRLNLQMAQASQTKMKLPNAMFELGVRHDDDTREKVRMEFTHDELYDFYSQVGTCSLTLTRLFPTFLLFLL</sequence>
<name>A0A8K0EIP5_BRALA</name>
<dbReference type="Pfam" id="PF07258">
    <property type="entry name" value="COMM_domain"/>
    <property type="match status" value="1"/>
</dbReference>
<feature type="domain" description="COMM" evidence="1">
    <location>
        <begin position="161"/>
        <end position="229"/>
    </location>
</feature>
<gene>
    <name evidence="2" type="primary">COMMD10</name>
    <name evidence="2" type="ORF">BLAG_LOCUS12594</name>
</gene>
<dbReference type="PANTHER" id="PTHR12333:SF0">
    <property type="entry name" value="COMM DOMAIN-CONTAINING PROTEIN 10"/>
    <property type="match status" value="1"/>
</dbReference>
<proteinExistence type="predicted"/>
<dbReference type="OrthoDB" id="77522at2759"/>
<dbReference type="PANTHER" id="PTHR12333">
    <property type="entry name" value="COMM DOMAIN CONTAINING PROTEIN 10"/>
    <property type="match status" value="1"/>
</dbReference>
<dbReference type="InterPro" id="IPR017920">
    <property type="entry name" value="COMM"/>
</dbReference>
<dbReference type="EMBL" id="OV696687">
    <property type="protein sequence ID" value="CAH1252531.1"/>
    <property type="molecule type" value="Genomic_DNA"/>
</dbReference>
<dbReference type="Pfam" id="PF21672">
    <property type="entry name" value="COMM_HN"/>
    <property type="match status" value="1"/>
</dbReference>
<evidence type="ECO:0000313" key="2">
    <source>
        <dbReference type="EMBL" id="CAH1252531.1"/>
    </source>
</evidence>
<keyword evidence="3" id="KW-1185">Reference proteome</keyword>
<accession>A0A8K0EIP5</accession>
<dbReference type="Proteomes" id="UP000838412">
    <property type="component" value="Chromosome 2"/>
</dbReference>
<dbReference type="InterPro" id="IPR037361">
    <property type="entry name" value="COMMD10"/>
</dbReference>
<dbReference type="PROSITE" id="PS51269">
    <property type="entry name" value="COMM"/>
    <property type="match status" value="1"/>
</dbReference>
<dbReference type="AlphaFoldDB" id="A0A8K0EIP5"/>